<sequence>MTGEPGTTQRAGACWVCFSCCFQGNDTPEITHCHDNINKLDIMFTELVDELDLSEEHRANMFLSASGEKWQIYCSQKKMDPTQASLQCHCCAPTHHAAFRKDTCERHWDLVLFNQCLPGPDHLPDGDPASLSRGPPEYNGQSTLHWE</sequence>
<proteinExistence type="predicted"/>
<evidence type="ECO:0000313" key="3">
    <source>
        <dbReference type="Ensembl" id="ENSTRUP00000079400.1"/>
    </source>
</evidence>
<dbReference type="InParanoid" id="A0A674P0W5"/>
<reference evidence="3" key="2">
    <citation type="submission" date="2025-08" db="UniProtKB">
        <authorList>
            <consortium name="Ensembl"/>
        </authorList>
    </citation>
    <scope>IDENTIFICATION</scope>
</reference>
<organism evidence="3 4">
    <name type="scientific">Takifugu rubripes</name>
    <name type="common">Japanese pufferfish</name>
    <name type="synonym">Fugu rubripes</name>
    <dbReference type="NCBI Taxonomy" id="31033"/>
    <lineage>
        <taxon>Eukaryota</taxon>
        <taxon>Metazoa</taxon>
        <taxon>Chordata</taxon>
        <taxon>Craniata</taxon>
        <taxon>Vertebrata</taxon>
        <taxon>Euteleostomi</taxon>
        <taxon>Actinopterygii</taxon>
        <taxon>Neopterygii</taxon>
        <taxon>Teleostei</taxon>
        <taxon>Neoteleostei</taxon>
        <taxon>Acanthomorphata</taxon>
        <taxon>Eupercaria</taxon>
        <taxon>Tetraodontiformes</taxon>
        <taxon>Tetradontoidea</taxon>
        <taxon>Tetraodontidae</taxon>
        <taxon>Takifugu</taxon>
    </lineage>
</organism>
<evidence type="ECO:0000313" key="4">
    <source>
        <dbReference type="Proteomes" id="UP000005226"/>
    </source>
</evidence>
<feature type="region of interest" description="Disordered" evidence="1">
    <location>
        <begin position="124"/>
        <end position="147"/>
    </location>
</feature>
<evidence type="ECO:0000256" key="1">
    <source>
        <dbReference type="SAM" id="MobiDB-lite"/>
    </source>
</evidence>
<dbReference type="InterPro" id="IPR010473">
    <property type="entry name" value="GTPase-bd"/>
</dbReference>
<reference evidence="3 4" key="1">
    <citation type="journal article" date="2011" name="Genome Biol. Evol.">
        <title>Integration of the genetic map and genome assembly of fugu facilitates insights into distinct features of genome evolution in teleosts and mammals.</title>
        <authorList>
            <person name="Kai W."/>
            <person name="Kikuchi K."/>
            <person name="Tohari S."/>
            <person name="Chew A.K."/>
            <person name="Tay A."/>
            <person name="Fujiwara A."/>
            <person name="Hosoya S."/>
            <person name="Suetake H."/>
            <person name="Naruse K."/>
            <person name="Brenner S."/>
            <person name="Suzuki Y."/>
            <person name="Venkatesh B."/>
        </authorList>
    </citation>
    <scope>NUCLEOTIDE SEQUENCE [LARGE SCALE GENOMIC DNA]</scope>
</reference>
<dbReference type="AlphaFoldDB" id="A0A674P0W5"/>
<reference evidence="3" key="3">
    <citation type="submission" date="2025-09" db="UniProtKB">
        <authorList>
            <consortium name="Ensembl"/>
        </authorList>
    </citation>
    <scope>IDENTIFICATION</scope>
</reference>
<dbReference type="Proteomes" id="UP000005226">
    <property type="component" value="Chromosome 2"/>
</dbReference>
<evidence type="ECO:0000259" key="2">
    <source>
        <dbReference type="Pfam" id="PF06371"/>
    </source>
</evidence>
<name>A0A674P0W5_TAKRU</name>
<protein>
    <recommendedName>
        <fullName evidence="2">Formin GTPase-binding domain-containing protein</fullName>
    </recommendedName>
</protein>
<accession>A0A674P0W5</accession>
<dbReference type="Ensembl" id="ENSTRUT00000082099.1">
    <property type="protein sequence ID" value="ENSTRUP00000079400.1"/>
    <property type="gene ID" value="ENSTRUG00000032213.1"/>
</dbReference>
<dbReference type="Pfam" id="PF06371">
    <property type="entry name" value="Drf_GBD"/>
    <property type="match status" value="1"/>
</dbReference>
<feature type="domain" description="Formin GTPase-binding" evidence="2">
    <location>
        <begin position="37"/>
        <end position="84"/>
    </location>
</feature>
<keyword evidence="4" id="KW-1185">Reference proteome</keyword>